<gene>
    <name evidence="2" type="ORF">PCOR1329_LOCUS68694</name>
</gene>
<name>A0ABN9WM81_9DINO</name>
<feature type="compositionally biased region" description="Basic residues" evidence="1">
    <location>
        <begin position="131"/>
        <end position="140"/>
    </location>
</feature>
<reference evidence="2" key="1">
    <citation type="submission" date="2023-10" db="EMBL/GenBank/DDBJ databases">
        <authorList>
            <person name="Chen Y."/>
            <person name="Shah S."/>
            <person name="Dougan E. K."/>
            <person name="Thang M."/>
            <person name="Chan C."/>
        </authorList>
    </citation>
    <scope>NUCLEOTIDE SEQUENCE [LARGE SCALE GENOMIC DNA]</scope>
</reference>
<protein>
    <submittedName>
        <fullName evidence="2">Uncharacterized protein</fullName>
    </submittedName>
</protein>
<feature type="region of interest" description="Disordered" evidence="1">
    <location>
        <begin position="115"/>
        <end position="158"/>
    </location>
</feature>
<evidence type="ECO:0000256" key="1">
    <source>
        <dbReference type="SAM" id="MobiDB-lite"/>
    </source>
</evidence>
<dbReference type="Proteomes" id="UP001189429">
    <property type="component" value="Unassembled WGS sequence"/>
</dbReference>
<evidence type="ECO:0000313" key="2">
    <source>
        <dbReference type="EMBL" id="CAK0887713.1"/>
    </source>
</evidence>
<evidence type="ECO:0000313" key="3">
    <source>
        <dbReference type="Proteomes" id="UP001189429"/>
    </source>
</evidence>
<feature type="compositionally biased region" description="Polar residues" evidence="1">
    <location>
        <begin position="1"/>
        <end position="28"/>
    </location>
</feature>
<feature type="non-terminal residue" evidence="2">
    <location>
        <position position="1"/>
    </location>
</feature>
<proteinExistence type="predicted"/>
<keyword evidence="3" id="KW-1185">Reference proteome</keyword>
<sequence>WHSSLGGFTQRGCSTNKTPAIRSSTPGSPASAVSRGNTTPGCHQHRGPAVARVDPGRVGGVDEGAPADEPQAPAVLLAEAEQPADKAVQRLALGQPEAREVDAVVAHGKHRWARGVAFPPGCESPRGSSGTRRRGPRRRPPAAWRCTGPCRSGGRSPS</sequence>
<feature type="region of interest" description="Disordered" evidence="1">
    <location>
        <begin position="1"/>
        <end position="72"/>
    </location>
</feature>
<dbReference type="EMBL" id="CAUYUJ010018977">
    <property type="protein sequence ID" value="CAK0887713.1"/>
    <property type="molecule type" value="Genomic_DNA"/>
</dbReference>
<comment type="caution">
    <text evidence="2">The sequence shown here is derived from an EMBL/GenBank/DDBJ whole genome shotgun (WGS) entry which is preliminary data.</text>
</comment>
<accession>A0ABN9WM81</accession>
<organism evidence="2 3">
    <name type="scientific">Prorocentrum cordatum</name>
    <dbReference type="NCBI Taxonomy" id="2364126"/>
    <lineage>
        <taxon>Eukaryota</taxon>
        <taxon>Sar</taxon>
        <taxon>Alveolata</taxon>
        <taxon>Dinophyceae</taxon>
        <taxon>Prorocentrales</taxon>
        <taxon>Prorocentraceae</taxon>
        <taxon>Prorocentrum</taxon>
    </lineage>
</organism>